<dbReference type="PROSITE" id="PS51257">
    <property type="entry name" value="PROKAR_LIPOPROTEIN"/>
    <property type="match status" value="1"/>
</dbReference>
<evidence type="ECO:0000256" key="1">
    <source>
        <dbReference type="SAM" id="MobiDB-lite"/>
    </source>
</evidence>
<dbReference type="SUPFAM" id="SSF55166">
    <property type="entry name" value="Hedgehog/DD-peptidase"/>
    <property type="match status" value="1"/>
</dbReference>
<dbReference type="RefSeq" id="WP_063974918.1">
    <property type="nucleotide sequence ID" value="NZ_LQWZ01000023.1"/>
</dbReference>
<name>A0A177KR34_9BACI</name>
<dbReference type="EMBL" id="LQWZ01000023">
    <property type="protein sequence ID" value="OAH55800.1"/>
    <property type="molecule type" value="Genomic_DNA"/>
</dbReference>
<dbReference type="Gene3D" id="3.30.1380.10">
    <property type="match status" value="1"/>
</dbReference>
<gene>
    <name evidence="3" type="ORF">AWH48_03755</name>
</gene>
<dbReference type="Pfam" id="PF02557">
    <property type="entry name" value="VanY"/>
    <property type="match status" value="1"/>
</dbReference>
<dbReference type="InterPro" id="IPR003709">
    <property type="entry name" value="VanY-like_core_dom"/>
</dbReference>
<organism evidence="3 4">
    <name type="scientific">Domibacillus aminovorans</name>
    <dbReference type="NCBI Taxonomy" id="29332"/>
    <lineage>
        <taxon>Bacteria</taxon>
        <taxon>Bacillati</taxon>
        <taxon>Bacillota</taxon>
        <taxon>Bacilli</taxon>
        <taxon>Bacillales</taxon>
        <taxon>Bacillaceae</taxon>
        <taxon>Domibacillus</taxon>
    </lineage>
</organism>
<accession>A0A177KR34</accession>
<dbReference type="GO" id="GO:0008233">
    <property type="term" value="F:peptidase activity"/>
    <property type="evidence" value="ECO:0007669"/>
    <property type="project" value="InterPro"/>
</dbReference>
<feature type="domain" description="D-alanyl-D-alanine carboxypeptidase-like core" evidence="2">
    <location>
        <begin position="106"/>
        <end position="235"/>
    </location>
</feature>
<feature type="region of interest" description="Disordered" evidence="1">
    <location>
        <begin position="21"/>
        <end position="42"/>
    </location>
</feature>
<reference evidence="3 4" key="1">
    <citation type="submission" date="2016-01" db="EMBL/GenBank/DDBJ databases">
        <title>Investigation of taxonomic status of Bacillus aminovorans.</title>
        <authorList>
            <person name="Verma A."/>
            <person name="Pal Y."/>
            <person name="Krishnamurthi S."/>
        </authorList>
    </citation>
    <scope>NUCLEOTIDE SEQUENCE [LARGE SCALE GENOMIC DNA]</scope>
    <source>
        <strain evidence="3 4">DSM 4337</strain>
    </source>
</reference>
<dbReference type="Proteomes" id="UP000077271">
    <property type="component" value="Unassembled WGS sequence"/>
</dbReference>
<dbReference type="InterPro" id="IPR052179">
    <property type="entry name" value="DD-CPase-like"/>
</dbReference>
<dbReference type="GO" id="GO:0006508">
    <property type="term" value="P:proteolysis"/>
    <property type="evidence" value="ECO:0007669"/>
    <property type="project" value="InterPro"/>
</dbReference>
<comment type="caution">
    <text evidence="3">The sequence shown here is derived from an EMBL/GenBank/DDBJ whole genome shotgun (WGS) entry which is preliminary data.</text>
</comment>
<dbReference type="AlphaFoldDB" id="A0A177KR34"/>
<evidence type="ECO:0000313" key="3">
    <source>
        <dbReference type="EMBL" id="OAH55800.1"/>
    </source>
</evidence>
<dbReference type="InterPro" id="IPR058193">
    <property type="entry name" value="VanY/YodJ_core_dom"/>
</dbReference>
<evidence type="ECO:0000313" key="4">
    <source>
        <dbReference type="Proteomes" id="UP000077271"/>
    </source>
</evidence>
<protein>
    <submittedName>
        <fullName evidence="3">Peptidase M15</fullName>
    </submittedName>
</protein>
<proteinExistence type="predicted"/>
<dbReference type="InterPro" id="IPR009045">
    <property type="entry name" value="Zn_M74/Hedgehog-like"/>
</dbReference>
<dbReference type="OrthoDB" id="9792074at2"/>
<evidence type="ECO:0000259" key="2">
    <source>
        <dbReference type="Pfam" id="PF02557"/>
    </source>
</evidence>
<dbReference type="PANTHER" id="PTHR34385:SF1">
    <property type="entry name" value="PEPTIDOGLYCAN L-ALANYL-D-GLUTAMATE ENDOPEPTIDASE CWLK"/>
    <property type="match status" value="1"/>
</dbReference>
<dbReference type="PANTHER" id="PTHR34385">
    <property type="entry name" value="D-ALANYL-D-ALANINE CARBOXYPEPTIDASE"/>
    <property type="match status" value="1"/>
</dbReference>
<sequence>MKKIAAWLMTGSVLLGACSSAEEPVKEKEETTAPAKEPAAEEKGPVLDASYFNEVEEIEGIQVIQNPENTLVLVNKEFAFPSEYTPPDLVRPNVTYSFGDQDIEKSYMRKEAAGALEELFAGAKENGLFLFAVSGYRSYDRQQEILAAGAAASNEAKALESIAPPGMSEHQSGLAMDISSESNGFELNQDFESTEEGQWLKEHAHEYGFILRYPKGKEDITRYVYEPWHFRYVGKKAAAEIKENEWTLEEYFDNVKPAE</sequence>
<dbReference type="CDD" id="cd14852">
    <property type="entry name" value="LD-carboxypeptidase"/>
    <property type="match status" value="1"/>
</dbReference>